<dbReference type="PRINTS" id="PR00081">
    <property type="entry name" value="GDHRDH"/>
</dbReference>
<dbReference type="Gene3D" id="3.40.50.720">
    <property type="entry name" value="NAD(P)-binding Rossmann-like Domain"/>
    <property type="match status" value="1"/>
</dbReference>
<dbReference type="InterPro" id="IPR036291">
    <property type="entry name" value="NAD(P)-bd_dom_sf"/>
</dbReference>
<reference evidence="3 4" key="1">
    <citation type="submission" date="2016-03" db="EMBL/GenBank/DDBJ databases">
        <title>Draft Genome Sequence of the Strain BR 10245 (Bradyrhizobium sp.) isolated from nodules of Centrolobium paraense.</title>
        <authorList>
            <person name="Simoes-Araujo J.L.Sr."/>
            <person name="Barauna A.C."/>
            <person name="Silva K."/>
            <person name="Zilli J.E."/>
        </authorList>
    </citation>
    <scope>NUCLEOTIDE SEQUENCE [LARGE SCALE GENOMIC DNA]</scope>
    <source>
        <strain evidence="3 4">BR 10245</strain>
    </source>
</reference>
<dbReference type="SMART" id="SM00822">
    <property type="entry name" value="PKS_KR"/>
    <property type="match status" value="1"/>
</dbReference>
<evidence type="ECO:0000313" key="4">
    <source>
        <dbReference type="Proteomes" id="UP000076959"/>
    </source>
</evidence>
<accession>A0A176YM64</accession>
<feature type="domain" description="Ketoreductase" evidence="2">
    <location>
        <begin position="8"/>
        <end position="191"/>
    </location>
</feature>
<evidence type="ECO:0000259" key="2">
    <source>
        <dbReference type="SMART" id="SM00822"/>
    </source>
</evidence>
<dbReference type="InterPro" id="IPR057326">
    <property type="entry name" value="KR_dom"/>
</dbReference>
<dbReference type="PROSITE" id="PS00061">
    <property type="entry name" value="ADH_SHORT"/>
    <property type="match status" value="1"/>
</dbReference>
<organism evidence="3 4">
    <name type="scientific">Bradyrhizobium centrolobii</name>
    <dbReference type="NCBI Taxonomy" id="1505087"/>
    <lineage>
        <taxon>Bacteria</taxon>
        <taxon>Pseudomonadati</taxon>
        <taxon>Pseudomonadota</taxon>
        <taxon>Alphaproteobacteria</taxon>
        <taxon>Hyphomicrobiales</taxon>
        <taxon>Nitrobacteraceae</taxon>
        <taxon>Bradyrhizobium</taxon>
    </lineage>
</organism>
<dbReference type="PANTHER" id="PTHR42879">
    <property type="entry name" value="3-OXOACYL-(ACYL-CARRIER-PROTEIN) REDUCTASE"/>
    <property type="match status" value="1"/>
</dbReference>
<keyword evidence="4" id="KW-1185">Reference proteome</keyword>
<gene>
    <name evidence="3" type="ORF">AYJ54_18150</name>
</gene>
<dbReference type="PANTHER" id="PTHR42879:SF2">
    <property type="entry name" value="3-OXOACYL-[ACYL-CARRIER-PROTEIN] REDUCTASE FABG"/>
    <property type="match status" value="1"/>
</dbReference>
<dbReference type="InterPro" id="IPR020904">
    <property type="entry name" value="Sc_DH/Rdtase_CS"/>
</dbReference>
<evidence type="ECO:0000256" key="1">
    <source>
        <dbReference type="ARBA" id="ARBA00006484"/>
    </source>
</evidence>
<sequence length="256" mass="26460">MGGRLAGKTAIVTGAGSGIGRATAVRFAQEGASVIAAGLSEGLEDTAELCRATGATAIAVVADVSRAGSGEAILEAATRIPSCPNVLVNNVGIAGTTAVYDTTDDEFDRIVETNLKSILRISRPFLRLCRSQKMAASIVNISSVQGMLGFPNNASYAATKAGVIGLSRQMAHDCAAFDVRVNVVAPGIIETPRTEARLRDNAEFRKYSVQSTPLRRAGHADEVAAACLFLASDEASFITGQVLAVDGGASATVFRV</sequence>
<dbReference type="AlphaFoldDB" id="A0A176YM64"/>
<comment type="caution">
    <text evidence="3">The sequence shown here is derived from an EMBL/GenBank/DDBJ whole genome shotgun (WGS) entry which is preliminary data.</text>
</comment>
<proteinExistence type="inferred from homology"/>
<dbReference type="EMBL" id="LUUB01000070">
    <property type="protein sequence ID" value="OAF07243.1"/>
    <property type="molecule type" value="Genomic_DNA"/>
</dbReference>
<dbReference type="FunFam" id="3.40.50.720:FF:000084">
    <property type="entry name" value="Short-chain dehydrogenase reductase"/>
    <property type="match status" value="1"/>
</dbReference>
<protein>
    <recommendedName>
        <fullName evidence="2">Ketoreductase domain-containing protein</fullName>
    </recommendedName>
</protein>
<dbReference type="PRINTS" id="PR00080">
    <property type="entry name" value="SDRFAMILY"/>
</dbReference>
<dbReference type="Pfam" id="PF13561">
    <property type="entry name" value="adh_short_C2"/>
    <property type="match status" value="1"/>
</dbReference>
<dbReference type="InterPro" id="IPR002347">
    <property type="entry name" value="SDR_fam"/>
</dbReference>
<dbReference type="NCBIfam" id="NF005559">
    <property type="entry name" value="PRK07231.1"/>
    <property type="match status" value="1"/>
</dbReference>
<dbReference type="GO" id="GO:0032787">
    <property type="term" value="P:monocarboxylic acid metabolic process"/>
    <property type="evidence" value="ECO:0007669"/>
    <property type="project" value="UniProtKB-ARBA"/>
</dbReference>
<comment type="similarity">
    <text evidence="1">Belongs to the short-chain dehydrogenases/reductases (SDR) family.</text>
</comment>
<dbReference type="InterPro" id="IPR050259">
    <property type="entry name" value="SDR"/>
</dbReference>
<dbReference type="Proteomes" id="UP000076959">
    <property type="component" value="Unassembled WGS sequence"/>
</dbReference>
<evidence type="ECO:0000313" key="3">
    <source>
        <dbReference type="EMBL" id="OAF07243.1"/>
    </source>
</evidence>
<dbReference type="SUPFAM" id="SSF51735">
    <property type="entry name" value="NAD(P)-binding Rossmann-fold domains"/>
    <property type="match status" value="1"/>
</dbReference>
<name>A0A176YM64_9BRAD</name>
<dbReference type="STRING" id="1505087.AYJ54_18150"/>